<name>A0A218MKV7_9VIRU</name>
<sequence length="189" mass="22018">MGRNTLVKEFVGRNDHKDYIRRGTAVENLFVDEAIRRGYETKVASAQQNMYDHIDLILTKEGETFTVDIKARRTGTDKSKGFDDLWTVVEFKNTMGDSGWLYSKANYIVFEREKDFVFADTKELINMCEDVVDTTDRVSSFRDANYKVWGRSYQGKKDLISRIEMCKIIDLKNTFIWKKGIDFDNTSVI</sequence>
<evidence type="ECO:0000313" key="1">
    <source>
        <dbReference type="EMBL" id="ASE99913.1"/>
    </source>
</evidence>
<proteinExistence type="predicted"/>
<organism evidence="1">
    <name type="scientific">uncultured virus</name>
    <dbReference type="NCBI Taxonomy" id="340016"/>
    <lineage>
        <taxon>Viruses</taxon>
        <taxon>environmental samples</taxon>
    </lineage>
</organism>
<reference evidence="1" key="1">
    <citation type="submission" date="2016-10" db="EMBL/GenBank/DDBJ databases">
        <authorList>
            <person name="Varghese N."/>
        </authorList>
    </citation>
    <scope>NUCLEOTIDE SEQUENCE</scope>
</reference>
<dbReference type="EMBL" id="KY052805">
    <property type="protein sequence ID" value="ASE99913.1"/>
    <property type="molecule type" value="Genomic_DNA"/>
</dbReference>
<accession>A0A218MKV7</accession>
<dbReference type="EMBL" id="KY052805">
    <property type="protein sequence ID" value="ASE99911.1"/>
    <property type="molecule type" value="Genomic_DNA"/>
</dbReference>
<protein>
    <submittedName>
        <fullName evidence="1">Uncharacterized protein</fullName>
    </submittedName>
</protein>
<reference evidence="1" key="2">
    <citation type="journal article" date="2017" name="Nat. Commun.">
        <title>Single-virus genomics reveals hidden cosmopolitan and abundant viruses.</title>
        <authorList>
            <person name="Martinez-Hernandez F."/>
            <person name="Fornas O."/>
            <person name="Lluesma Gomez M."/>
            <person name="Bolduc B."/>
            <person name="de la Cruz Pena M.J."/>
            <person name="Martinez J.M."/>
            <person name="Anton J."/>
            <person name="Gasol J.M."/>
            <person name="Rosselli R."/>
            <person name="Rodriguez-Valera F."/>
            <person name="Sullivan M.B."/>
            <person name="Acinas S.G."/>
            <person name="Martinez-Garcia M."/>
        </authorList>
    </citation>
    <scope>NUCLEOTIDE SEQUENCE</scope>
</reference>